<dbReference type="KEGG" id="pmw:B2K_38670"/>
<protein>
    <submittedName>
        <fullName evidence="1">Uncharacterized protein</fullName>
    </submittedName>
</protein>
<proteinExistence type="predicted"/>
<organism evidence="1 2">
    <name type="scientific">Paenibacillus mucilaginosus K02</name>
    <dbReference type="NCBI Taxonomy" id="997761"/>
    <lineage>
        <taxon>Bacteria</taxon>
        <taxon>Bacillati</taxon>
        <taxon>Bacillota</taxon>
        <taxon>Bacilli</taxon>
        <taxon>Bacillales</taxon>
        <taxon>Paenibacillaceae</taxon>
        <taxon>Paenibacillus</taxon>
    </lineage>
</organism>
<evidence type="ECO:0000313" key="2">
    <source>
        <dbReference type="Proteomes" id="UP000007392"/>
    </source>
</evidence>
<dbReference type="HOGENOM" id="CLU_3374941_0_0_9"/>
<sequence>MYPLIFGAAKQGYTWTARRTSDFLTELRREVCRG</sequence>
<name>R9UL88_9BACL</name>
<gene>
    <name evidence="1" type="ORF">B2K_38670</name>
</gene>
<accession>R9UL88</accession>
<dbReference type="Proteomes" id="UP000007392">
    <property type="component" value="Chromosome"/>
</dbReference>
<evidence type="ECO:0000313" key="1">
    <source>
        <dbReference type="EMBL" id="AGN70591.1"/>
    </source>
</evidence>
<dbReference type="AlphaFoldDB" id="R9UL88"/>
<dbReference type="EMBL" id="CP003422">
    <property type="protein sequence ID" value="AGN70591.1"/>
    <property type="molecule type" value="Genomic_DNA"/>
</dbReference>
<reference evidence="1 2" key="1">
    <citation type="submission" date="2013-06" db="EMBL/GenBank/DDBJ databases">
        <title>Complete genome sequence of Paenibacillus mucilaginosus K02.</title>
        <authorList>
            <person name="Xiao B."/>
            <person name="Sun L."/>
            <person name="Xiao L."/>
            <person name="Lian B."/>
        </authorList>
    </citation>
    <scope>NUCLEOTIDE SEQUENCE [LARGE SCALE GENOMIC DNA]</scope>
    <source>
        <strain evidence="1 2">K02</strain>
    </source>
</reference>